<dbReference type="EMBL" id="PYMJ01000011">
    <property type="protein sequence ID" value="PSU48042.1"/>
    <property type="molecule type" value="Genomic_DNA"/>
</dbReference>
<keyword evidence="2" id="KW-1185">Reference proteome</keyword>
<dbReference type="PANTHER" id="PTHR34986:SF1">
    <property type="entry name" value="PROTEIN YIAL"/>
    <property type="match status" value="1"/>
</dbReference>
<dbReference type="GO" id="GO:0005829">
    <property type="term" value="C:cytosol"/>
    <property type="evidence" value="ECO:0007669"/>
    <property type="project" value="TreeGrafter"/>
</dbReference>
<accession>A0A2T3JGF3</accession>
<comment type="caution">
    <text evidence="1">The sequence shown here is derived from an EMBL/GenBank/DDBJ whole genome shotgun (WGS) entry which is preliminary data.</text>
</comment>
<dbReference type="Proteomes" id="UP000240987">
    <property type="component" value="Unassembled WGS sequence"/>
</dbReference>
<gene>
    <name evidence="1" type="ORF">C9J12_12545</name>
</gene>
<dbReference type="RefSeq" id="WP_107243033.1">
    <property type="nucleotide sequence ID" value="NZ_PYMJ01000011.1"/>
</dbReference>
<protein>
    <recommendedName>
        <fullName evidence="3">YhcH/YjgK/YiaL family protein</fullName>
    </recommendedName>
</protein>
<evidence type="ECO:0000313" key="2">
    <source>
        <dbReference type="Proteomes" id="UP000240987"/>
    </source>
</evidence>
<dbReference type="InterPro" id="IPR037012">
    <property type="entry name" value="NanQ/TabA/YiaL_sf"/>
</dbReference>
<name>A0A2T3JGF3_9GAMM</name>
<dbReference type="PANTHER" id="PTHR34986">
    <property type="entry name" value="EVOLVED BETA-GALACTOSIDASE SUBUNIT BETA"/>
    <property type="match status" value="1"/>
</dbReference>
<evidence type="ECO:0008006" key="3">
    <source>
        <dbReference type="Google" id="ProtNLM"/>
    </source>
</evidence>
<dbReference type="SUPFAM" id="SSF51197">
    <property type="entry name" value="Clavaminate synthase-like"/>
    <property type="match status" value="1"/>
</dbReference>
<dbReference type="Gene3D" id="2.60.120.370">
    <property type="entry name" value="YhcH/YjgK/YiaL"/>
    <property type="match status" value="1"/>
</dbReference>
<proteinExistence type="predicted"/>
<sequence>MILTTIPTITAKSTPSALERIILDVMSLDPMQFATGINVIDGENVFVNRISSTTKLLDDALSEIHGRYIDVHIVLAGQEMYAAPLATVDVGNVLNFDADNDAALQSVIANEQVFTLYEYQCVTFFPGEWHRPMLCVETSSAIEKIVIKVKADWL</sequence>
<dbReference type="OrthoDB" id="6196468at2"/>
<evidence type="ECO:0000313" key="1">
    <source>
        <dbReference type="EMBL" id="PSU48042.1"/>
    </source>
</evidence>
<organism evidence="1 2">
    <name type="scientific">Photobacterium frigidiphilum</name>
    <dbReference type="NCBI Taxonomy" id="264736"/>
    <lineage>
        <taxon>Bacteria</taxon>
        <taxon>Pseudomonadati</taxon>
        <taxon>Pseudomonadota</taxon>
        <taxon>Gammaproteobacteria</taxon>
        <taxon>Vibrionales</taxon>
        <taxon>Vibrionaceae</taxon>
        <taxon>Photobacterium</taxon>
    </lineage>
</organism>
<dbReference type="InterPro" id="IPR004375">
    <property type="entry name" value="NanQ/TabA/YiaL"/>
</dbReference>
<dbReference type="AlphaFoldDB" id="A0A2T3JGF3"/>
<dbReference type="Pfam" id="PF04074">
    <property type="entry name" value="DUF386"/>
    <property type="match status" value="1"/>
</dbReference>
<dbReference type="NCBIfam" id="TIGR00022">
    <property type="entry name" value="YhcH/YjgK/YiaL family protein"/>
    <property type="match status" value="1"/>
</dbReference>
<reference evidence="1 2" key="1">
    <citation type="submission" date="2018-01" db="EMBL/GenBank/DDBJ databases">
        <title>Whole genome sequencing of Histamine producing bacteria.</title>
        <authorList>
            <person name="Butler K."/>
        </authorList>
    </citation>
    <scope>NUCLEOTIDE SEQUENCE [LARGE SCALE GENOMIC DNA]</scope>
    <source>
        <strain evidence="1 2">JCM 12947</strain>
    </source>
</reference>